<protein>
    <submittedName>
        <fullName evidence="2">Uncharacterized protein</fullName>
    </submittedName>
</protein>
<keyword evidence="1" id="KW-0812">Transmembrane</keyword>
<dbReference type="EMBL" id="JAOQAZ010000022">
    <property type="protein sequence ID" value="KAJ4254432.1"/>
    <property type="molecule type" value="Genomic_DNA"/>
</dbReference>
<reference evidence="2" key="1">
    <citation type="submission" date="2022-09" db="EMBL/GenBank/DDBJ databases">
        <title>Fusarium specimens isolated from Avocado Roots.</title>
        <authorList>
            <person name="Stajich J."/>
            <person name="Roper C."/>
            <person name="Heimlech-Rivalta G."/>
        </authorList>
    </citation>
    <scope>NUCLEOTIDE SEQUENCE</scope>
    <source>
        <strain evidence="2">CF00136</strain>
    </source>
</reference>
<dbReference type="AlphaFoldDB" id="A0A9W8VB79"/>
<accession>A0A9W8VB79</accession>
<sequence>MSPPANPEQPAYMNPLPFRRAGYVYRLLFFSQRHRNNRPKSFDFSAISNYRNMVSPGSPVGSSKSHMLMDFDALSAQGQAQPNFALISPQDQTETTLASSHQSVSPLTHHETSAIISPAETEYSPFYYVVYSPIFTSRSPSWYSSPSTGLWQSPGGQYFVVEHRDEDWEPDSKSGRLELGMRSYAEHIVESEYSELVEDLLLVIGGLAFLVIFSGYVILVFVMLKQSVTA</sequence>
<feature type="transmembrane region" description="Helical" evidence="1">
    <location>
        <begin position="200"/>
        <end position="224"/>
    </location>
</feature>
<organism evidence="2 3">
    <name type="scientific">Fusarium torreyae</name>
    <dbReference type="NCBI Taxonomy" id="1237075"/>
    <lineage>
        <taxon>Eukaryota</taxon>
        <taxon>Fungi</taxon>
        <taxon>Dikarya</taxon>
        <taxon>Ascomycota</taxon>
        <taxon>Pezizomycotina</taxon>
        <taxon>Sordariomycetes</taxon>
        <taxon>Hypocreomycetidae</taxon>
        <taxon>Hypocreales</taxon>
        <taxon>Nectriaceae</taxon>
        <taxon>Fusarium</taxon>
    </lineage>
</organism>
<evidence type="ECO:0000313" key="3">
    <source>
        <dbReference type="Proteomes" id="UP001152049"/>
    </source>
</evidence>
<name>A0A9W8VB79_9HYPO</name>
<comment type="caution">
    <text evidence="2">The sequence shown here is derived from an EMBL/GenBank/DDBJ whole genome shotgun (WGS) entry which is preliminary data.</text>
</comment>
<evidence type="ECO:0000256" key="1">
    <source>
        <dbReference type="SAM" id="Phobius"/>
    </source>
</evidence>
<keyword evidence="3" id="KW-1185">Reference proteome</keyword>
<gene>
    <name evidence="2" type="ORF">NW762_010030</name>
</gene>
<dbReference type="OrthoDB" id="5040980at2759"/>
<keyword evidence="1" id="KW-1133">Transmembrane helix</keyword>
<evidence type="ECO:0000313" key="2">
    <source>
        <dbReference type="EMBL" id="KAJ4254432.1"/>
    </source>
</evidence>
<proteinExistence type="predicted"/>
<dbReference type="Proteomes" id="UP001152049">
    <property type="component" value="Unassembled WGS sequence"/>
</dbReference>
<keyword evidence="1" id="KW-0472">Membrane</keyword>